<evidence type="ECO:0000256" key="1">
    <source>
        <dbReference type="ARBA" id="ARBA00012528"/>
    </source>
</evidence>
<dbReference type="EC" id="2.7.7.65" evidence="1"/>
<dbReference type="Proteomes" id="UP000637423">
    <property type="component" value="Unassembled WGS sequence"/>
</dbReference>
<dbReference type="CDD" id="cd01949">
    <property type="entry name" value="GGDEF"/>
    <property type="match status" value="1"/>
</dbReference>
<dbReference type="RefSeq" id="WP_229750838.1">
    <property type="nucleotide sequence ID" value="NZ_BMED01000001.1"/>
</dbReference>
<comment type="catalytic activity">
    <reaction evidence="2">
        <text>2 GTP = 3',3'-c-di-GMP + 2 diphosphate</text>
        <dbReference type="Rhea" id="RHEA:24898"/>
        <dbReference type="ChEBI" id="CHEBI:33019"/>
        <dbReference type="ChEBI" id="CHEBI:37565"/>
        <dbReference type="ChEBI" id="CHEBI:58805"/>
        <dbReference type="EC" id="2.7.7.65"/>
    </reaction>
</comment>
<dbReference type="PROSITE" id="PS50887">
    <property type="entry name" value="GGDEF"/>
    <property type="match status" value="1"/>
</dbReference>
<evidence type="ECO:0000256" key="2">
    <source>
        <dbReference type="ARBA" id="ARBA00034247"/>
    </source>
</evidence>
<dbReference type="AlphaFoldDB" id="A0A916X9Z8"/>
<dbReference type="InterPro" id="IPR050469">
    <property type="entry name" value="Diguanylate_Cyclase"/>
</dbReference>
<dbReference type="InterPro" id="IPR000160">
    <property type="entry name" value="GGDEF_dom"/>
</dbReference>
<feature type="region of interest" description="Disordered" evidence="3">
    <location>
        <begin position="198"/>
        <end position="219"/>
    </location>
</feature>
<reference evidence="5" key="2">
    <citation type="submission" date="2020-09" db="EMBL/GenBank/DDBJ databases">
        <authorList>
            <person name="Sun Q."/>
            <person name="Zhou Y."/>
        </authorList>
    </citation>
    <scope>NUCLEOTIDE SEQUENCE</scope>
    <source>
        <strain evidence="5">CGMCC 1.10998</strain>
    </source>
</reference>
<dbReference type="NCBIfam" id="TIGR00254">
    <property type="entry name" value="GGDEF"/>
    <property type="match status" value="1"/>
</dbReference>
<gene>
    <name evidence="5" type="ORF">GCM10011396_01160</name>
</gene>
<dbReference type="InterPro" id="IPR029787">
    <property type="entry name" value="Nucleotide_cyclase"/>
</dbReference>
<evidence type="ECO:0000313" key="5">
    <source>
        <dbReference type="EMBL" id="GGC58124.1"/>
    </source>
</evidence>
<dbReference type="GO" id="GO:0005886">
    <property type="term" value="C:plasma membrane"/>
    <property type="evidence" value="ECO:0007669"/>
    <property type="project" value="TreeGrafter"/>
</dbReference>
<reference evidence="5" key="1">
    <citation type="journal article" date="2014" name="Int. J. Syst. Evol. Microbiol.">
        <title>Complete genome sequence of Corynebacterium casei LMG S-19264T (=DSM 44701T), isolated from a smear-ripened cheese.</title>
        <authorList>
            <consortium name="US DOE Joint Genome Institute (JGI-PGF)"/>
            <person name="Walter F."/>
            <person name="Albersmeier A."/>
            <person name="Kalinowski J."/>
            <person name="Ruckert C."/>
        </authorList>
    </citation>
    <scope>NUCLEOTIDE SEQUENCE</scope>
    <source>
        <strain evidence="5">CGMCC 1.10998</strain>
    </source>
</reference>
<dbReference type="InterPro" id="IPR043128">
    <property type="entry name" value="Rev_trsase/Diguanyl_cyclase"/>
</dbReference>
<accession>A0A916X9Z8</accession>
<organism evidence="5 6">
    <name type="scientific">Undibacterium terreum</name>
    <dbReference type="NCBI Taxonomy" id="1224302"/>
    <lineage>
        <taxon>Bacteria</taxon>
        <taxon>Pseudomonadati</taxon>
        <taxon>Pseudomonadota</taxon>
        <taxon>Betaproteobacteria</taxon>
        <taxon>Burkholderiales</taxon>
        <taxon>Oxalobacteraceae</taxon>
        <taxon>Undibacterium</taxon>
    </lineage>
</organism>
<dbReference type="Pfam" id="PF00990">
    <property type="entry name" value="GGDEF"/>
    <property type="match status" value="1"/>
</dbReference>
<dbReference type="GO" id="GO:1902201">
    <property type="term" value="P:negative regulation of bacterial-type flagellum-dependent cell motility"/>
    <property type="evidence" value="ECO:0007669"/>
    <property type="project" value="TreeGrafter"/>
</dbReference>
<dbReference type="SMART" id="SM00267">
    <property type="entry name" value="GGDEF"/>
    <property type="match status" value="1"/>
</dbReference>
<dbReference type="Gene3D" id="3.30.70.270">
    <property type="match status" value="1"/>
</dbReference>
<comment type="caution">
    <text evidence="5">The sequence shown here is derived from an EMBL/GenBank/DDBJ whole genome shotgun (WGS) entry which is preliminary data.</text>
</comment>
<dbReference type="EMBL" id="BMED01000001">
    <property type="protein sequence ID" value="GGC58124.1"/>
    <property type="molecule type" value="Genomic_DNA"/>
</dbReference>
<evidence type="ECO:0000256" key="3">
    <source>
        <dbReference type="SAM" id="MobiDB-lite"/>
    </source>
</evidence>
<proteinExistence type="predicted"/>
<name>A0A916X9Z8_9BURK</name>
<dbReference type="GO" id="GO:0052621">
    <property type="term" value="F:diguanylate cyclase activity"/>
    <property type="evidence" value="ECO:0007669"/>
    <property type="project" value="UniProtKB-EC"/>
</dbReference>
<dbReference type="PANTHER" id="PTHR45138">
    <property type="entry name" value="REGULATORY COMPONENTS OF SENSORY TRANSDUCTION SYSTEM"/>
    <property type="match status" value="1"/>
</dbReference>
<evidence type="ECO:0000313" key="6">
    <source>
        <dbReference type="Proteomes" id="UP000637423"/>
    </source>
</evidence>
<dbReference type="PANTHER" id="PTHR45138:SF9">
    <property type="entry name" value="DIGUANYLATE CYCLASE DGCM-RELATED"/>
    <property type="match status" value="1"/>
</dbReference>
<dbReference type="GO" id="GO:0043709">
    <property type="term" value="P:cell adhesion involved in single-species biofilm formation"/>
    <property type="evidence" value="ECO:0007669"/>
    <property type="project" value="TreeGrafter"/>
</dbReference>
<dbReference type="SUPFAM" id="SSF55073">
    <property type="entry name" value="Nucleotide cyclase"/>
    <property type="match status" value="1"/>
</dbReference>
<sequence>MQTNPTQDIQDLTMQLTHLVDKVKNGASGDAVVQELQAALEILRAVATHDGLTGALNRRGLVQKLEAELDRAKRTGHPFSFAVIAVDHFHGHNEQYGSAIGDQILRSLTQAALKLLRSLDSFGRISDSEFAIVLPTTWLDQSEKAIARLTNAVSAVDWVSIAPDLIVSFSTGLTTNAQGDTAEEMIRRALEALEAAKAKGPGSSSQLEQAMPDFDPNML</sequence>
<protein>
    <recommendedName>
        <fullName evidence="1">diguanylate cyclase</fullName>
        <ecNumber evidence="1">2.7.7.65</ecNumber>
    </recommendedName>
</protein>
<evidence type="ECO:0000259" key="4">
    <source>
        <dbReference type="PROSITE" id="PS50887"/>
    </source>
</evidence>
<feature type="domain" description="GGDEF" evidence="4">
    <location>
        <begin position="77"/>
        <end position="209"/>
    </location>
</feature>
<keyword evidence="6" id="KW-1185">Reference proteome</keyword>